<dbReference type="CDD" id="cd06257">
    <property type="entry name" value="DnaJ"/>
    <property type="match status" value="1"/>
</dbReference>
<feature type="domain" description="J" evidence="11">
    <location>
        <begin position="111"/>
        <end position="182"/>
    </location>
</feature>
<evidence type="ECO:0000256" key="10">
    <source>
        <dbReference type="SAM" id="Phobius"/>
    </source>
</evidence>
<keyword evidence="4" id="KW-0256">Endoplasmic reticulum</keyword>
<organism evidence="12 13">
    <name type="scientific">Suhomyces tanzawaensis NRRL Y-17324</name>
    <dbReference type="NCBI Taxonomy" id="984487"/>
    <lineage>
        <taxon>Eukaryota</taxon>
        <taxon>Fungi</taxon>
        <taxon>Dikarya</taxon>
        <taxon>Ascomycota</taxon>
        <taxon>Saccharomycotina</taxon>
        <taxon>Pichiomycetes</taxon>
        <taxon>Debaryomycetaceae</taxon>
        <taxon>Suhomyces</taxon>
    </lineage>
</organism>
<evidence type="ECO:0000256" key="9">
    <source>
        <dbReference type="SAM" id="MobiDB-lite"/>
    </source>
</evidence>
<dbReference type="GeneID" id="30983916"/>
<evidence type="ECO:0000313" key="13">
    <source>
        <dbReference type="Proteomes" id="UP000094285"/>
    </source>
</evidence>
<accession>A0A1E4SKD5</accession>
<dbReference type="GO" id="GO:0046967">
    <property type="term" value="P:cytosol to endoplasmic reticulum transport"/>
    <property type="evidence" value="ECO:0007669"/>
    <property type="project" value="EnsemblFungi"/>
</dbReference>
<dbReference type="AlphaFoldDB" id="A0A1E4SKD5"/>
<dbReference type="EMBL" id="KV453911">
    <property type="protein sequence ID" value="ODV79964.1"/>
    <property type="molecule type" value="Genomic_DNA"/>
</dbReference>
<dbReference type="PANTHER" id="PTHR24075">
    <property type="entry name" value="SEC63 DOMAIN-CONTAINING"/>
    <property type="match status" value="1"/>
</dbReference>
<feature type="region of interest" description="Disordered" evidence="9">
    <location>
        <begin position="596"/>
        <end position="662"/>
    </location>
</feature>
<keyword evidence="8" id="KW-0143">Chaperone</keyword>
<dbReference type="SUPFAM" id="SSF46565">
    <property type="entry name" value="Chaperone J-domain"/>
    <property type="match status" value="1"/>
</dbReference>
<feature type="compositionally biased region" description="Acidic residues" evidence="9">
    <location>
        <begin position="602"/>
        <end position="617"/>
    </location>
</feature>
<dbReference type="GO" id="GO:0031207">
    <property type="term" value="C:Sec62/Sec63 complex"/>
    <property type="evidence" value="ECO:0007669"/>
    <property type="project" value="EnsemblFungi"/>
</dbReference>
<feature type="transmembrane region" description="Helical" evidence="10">
    <location>
        <begin position="78"/>
        <end position="98"/>
    </location>
</feature>
<evidence type="ECO:0000256" key="1">
    <source>
        <dbReference type="ARBA" id="ARBA00004477"/>
    </source>
</evidence>
<dbReference type="GO" id="GO:0003723">
    <property type="term" value="F:RNA binding"/>
    <property type="evidence" value="ECO:0007669"/>
    <property type="project" value="TreeGrafter"/>
</dbReference>
<dbReference type="Proteomes" id="UP000094285">
    <property type="component" value="Unassembled WGS sequence"/>
</dbReference>
<keyword evidence="3 10" id="KW-0812">Transmembrane</keyword>
<dbReference type="OrthoDB" id="1734229at2759"/>
<dbReference type="SUPFAM" id="SSF158702">
    <property type="entry name" value="Sec63 N-terminal domain-like"/>
    <property type="match status" value="1"/>
</dbReference>
<dbReference type="GO" id="GO:0031204">
    <property type="term" value="P:post-translational protein targeting to membrane, translocation"/>
    <property type="evidence" value="ECO:0007669"/>
    <property type="project" value="EnsemblFungi"/>
</dbReference>
<feature type="transmembrane region" description="Helical" evidence="10">
    <location>
        <begin position="14"/>
        <end position="35"/>
    </location>
</feature>
<keyword evidence="7 10" id="KW-0472">Membrane</keyword>
<evidence type="ECO:0000259" key="11">
    <source>
        <dbReference type="PROSITE" id="PS50076"/>
    </source>
</evidence>
<dbReference type="GO" id="GO:0008320">
    <property type="term" value="F:protein transmembrane transporter activity"/>
    <property type="evidence" value="ECO:0007669"/>
    <property type="project" value="EnsemblFungi"/>
</dbReference>
<dbReference type="GO" id="GO:0006614">
    <property type="term" value="P:SRP-dependent cotranslational protein targeting to membrane"/>
    <property type="evidence" value="ECO:0007669"/>
    <property type="project" value="EnsemblFungi"/>
</dbReference>
<keyword evidence="13" id="KW-1185">Reference proteome</keyword>
<dbReference type="InterPro" id="IPR036869">
    <property type="entry name" value="J_dom_sf"/>
</dbReference>
<sequence>MGSEYTYDEEGETWPFFLLAVLSFILVPVTVKYLYNLRSTSDAKSENASIKGAISQEVAVENAAQINSFQAQKKSSKIFNWSLLFIVVGWSAFVYVALNLVKEADLQGAFDPYTILDVSQFASERDIKSKYRKLSLKFHPDKLPKDLTDAAKQEMEAAFIRINLAYKSLTDEVTRNNFLKYGHPDGPQDVSHGIALPKFLVEGKYSSLMIVVYFLLIGVLLPTIVGTWWGNVKSYTKRGLHIETAGLFTRRLTNRDPTKIYTVYDLLDLICLSNEVRTTFKHLDYNQVRDLIARHLNRNFEYVKTNPSLEAEKVKIVAMLPKLIEGLIEIAVVFRQADIVVTACDLQKSIIQAVKPEGKYQELLQLPYVDRKAVEKSGVKKLGKLFAVSKEEAGKILGIEDKTKLEAALSVAASIGSLRVLESEFKVPGEDVVTPASNAHISLKFLVKSPKLKSCPEIDESRLKDEETLDYMRNPASINEKQPVLPYSYSPFFPSNVRNSWTAFLLSQKDAKLVEGTTSYKLENVDLSNLALDQETWKKGEDVTIGTFKINLAVPTPQNIGIYHFRLILKNNAYFGCDVDIPVELEVKTPPSLMSLKKKEVDSDDDESDISDPEEDTLAGALAALRGQSTQPSKIEEQDDDVSDNESVFTDINTDTEDEGEN</sequence>
<dbReference type="STRING" id="984487.A0A1E4SKD5"/>
<reference evidence="13" key="1">
    <citation type="submission" date="2016-05" db="EMBL/GenBank/DDBJ databases">
        <title>Comparative genomics of biotechnologically important yeasts.</title>
        <authorList>
            <consortium name="DOE Joint Genome Institute"/>
            <person name="Riley R."/>
            <person name="Haridas S."/>
            <person name="Wolfe K.H."/>
            <person name="Lopes M.R."/>
            <person name="Hittinger C.T."/>
            <person name="Goker M."/>
            <person name="Salamov A."/>
            <person name="Wisecaver J."/>
            <person name="Long T.M."/>
            <person name="Aerts A.L."/>
            <person name="Barry K."/>
            <person name="Choi C."/>
            <person name="Clum A."/>
            <person name="Coughlan A.Y."/>
            <person name="Deshpande S."/>
            <person name="Douglass A.P."/>
            <person name="Hanson S.J."/>
            <person name="Klenk H.-P."/>
            <person name="Labutti K."/>
            <person name="Lapidus A."/>
            <person name="Lindquist E."/>
            <person name="Lipzen A."/>
            <person name="Meier-Kolthoff J.P."/>
            <person name="Ohm R.A."/>
            <person name="Otillar R.P."/>
            <person name="Pangilinan J."/>
            <person name="Peng Y."/>
            <person name="Rokas A."/>
            <person name="Rosa C.A."/>
            <person name="Scheuner C."/>
            <person name="Sibirny A.A."/>
            <person name="Slot J.C."/>
            <person name="Stielow J.B."/>
            <person name="Sun H."/>
            <person name="Kurtzman C.P."/>
            <person name="Blackwell M."/>
            <person name="Grigoriev I.V."/>
            <person name="Jeffries T.W."/>
        </authorList>
    </citation>
    <scope>NUCLEOTIDE SEQUENCE [LARGE SCALE GENOMIC DNA]</scope>
    <source>
        <strain evidence="13">NRRL Y-17324</strain>
    </source>
</reference>
<evidence type="ECO:0000256" key="7">
    <source>
        <dbReference type="ARBA" id="ARBA00023136"/>
    </source>
</evidence>
<evidence type="ECO:0000256" key="3">
    <source>
        <dbReference type="ARBA" id="ARBA00022692"/>
    </source>
</evidence>
<gene>
    <name evidence="12" type="ORF">CANTADRAFT_49976</name>
</gene>
<dbReference type="GO" id="GO:0071256">
    <property type="term" value="C:translocon complex"/>
    <property type="evidence" value="ECO:0007669"/>
    <property type="project" value="EnsemblFungi"/>
</dbReference>
<comment type="subcellular location">
    <subcellularLocation>
        <location evidence="1">Endoplasmic reticulum membrane</location>
        <topology evidence="1">Multi-pass membrane protein</topology>
    </subcellularLocation>
</comment>
<proteinExistence type="predicted"/>
<evidence type="ECO:0000256" key="5">
    <source>
        <dbReference type="ARBA" id="ARBA00022927"/>
    </source>
</evidence>
<dbReference type="SMART" id="SM00973">
    <property type="entry name" value="Sec63"/>
    <property type="match status" value="1"/>
</dbReference>
<keyword evidence="6 10" id="KW-1133">Transmembrane helix</keyword>
<dbReference type="Pfam" id="PF00226">
    <property type="entry name" value="DnaJ"/>
    <property type="match status" value="1"/>
</dbReference>
<dbReference type="Gene3D" id="2.60.40.150">
    <property type="entry name" value="C2 domain"/>
    <property type="match status" value="1"/>
</dbReference>
<dbReference type="SMART" id="SM00271">
    <property type="entry name" value="DnaJ"/>
    <property type="match status" value="1"/>
</dbReference>
<keyword evidence="5" id="KW-0653">Protein transport</keyword>
<dbReference type="RefSeq" id="XP_020065086.1">
    <property type="nucleotide sequence ID" value="XM_020209780.1"/>
</dbReference>
<feature type="transmembrane region" description="Helical" evidence="10">
    <location>
        <begin position="205"/>
        <end position="229"/>
    </location>
</feature>
<evidence type="ECO:0000256" key="4">
    <source>
        <dbReference type="ARBA" id="ARBA00022824"/>
    </source>
</evidence>
<name>A0A1E4SKD5_9ASCO</name>
<dbReference type="InterPro" id="IPR014756">
    <property type="entry name" value="Ig_E-set"/>
</dbReference>
<dbReference type="Gene3D" id="1.10.287.110">
    <property type="entry name" value="DnaJ domain"/>
    <property type="match status" value="1"/>
</dbReference>
<dbReference type="InterPro" id="IPR035892">
    <property type="entry name" value="C2_domain_sf"/>
</dbReference>
<keyword evidence="2" id="KW-0813">Transport</keyword>
<evidence type="ECO:0000256" key="6">
    <source>
        <dbReference type="ARBA" id="ARBA00022989"/>
    </source>
</evidence>
<dbReference type="PRINTS" id="PR00625">
    <property type="entry name" value="JDOMAIN"/>
</dbReference>
<dbReference type="PANTHER" id="PTHR24075:SF0">
    <property type="entry name" value="TRANSLOCATION PROTEIN SEC63 HOMOLOG"/>
    <property type="match status" value="1"/>
</dbReference>
<dbReference type="PROSITE" id="PS50076">
    <property type="entry name" value="DNAJ_2"/>
    <property type="match status" value="1"/>
</dbReference>
<dbReference type="SUPFAM" id="SSF81296">
    <property type="entry name" value="E set domains"/>
    <property type="match status" value="1"/>
</dbReference>
<dbReference type="InterPro" id="IPR004179">
    <property type="entry name" value="Sec63-dom"/>
</dbReference>
<evidence type="ECO:0000256" key="8">
    <source>
        <dbReference type="ARBA" id="ARBA00023186"/>
    </source>
</evidence>
<dbReference type="InterPro" id="IPR001623">
    <property type="entry name" value="DnaJ_domain"/>
</dbReference>
<protein>
    <submittedName>
        <fullName evidence="12">Translocation protein</fullName>
    </submittedName>
</protein>
<evidence type="ECO:0000256" key="2">
    <source>
        <dbReference type="ARBA" id="ARBA00022448"/>
    </source>
</evidence>
<evidence type="ECO:0000313" key="12">
    <source>
        <dbReference type="EMBL" id="ODV79964.1"/>
    </source>
</evidence>